<dbReference type="UniPathway" id="UPA00077">
    <property type="reaction ID" value="UER00155"/>
</dbReference>
<gene>
    <name evidence="14" type="primary">folK</name>
    <name evidence="14" type="ORF">DM484_02960</name>
</gene>
<keyword evidence="8" id="KW-0067">ATP-binding</keyword>
<name>A0A2W4RSR0_9GAMM</name>
<dbReference type="GO" id="GO:0016301">
    <property type="term" value="F:kinase activity"/>
    <property type="evidence" value="ECO:0007669"/>
    <property type="project" value="UniProtKB-KW"/>
</dbReference>
<dbReference type="GO" id="GO:0046654">
    <property type="term" value="P:tetrahydrofolate biosynthetic process"/>
    <property type="evidence" value="ECO:0007669"/>
    <property type="project" value="UniProtKB-UniPathway"/>
</dbReference>
<organism evidence="14 15">
    <name type="scientific">Candidatus Methylumidiphilus alinenensis</name>
    <dbReference type="NCBI Taxonomy" id="2202197"/>
    <lineage>
        <taxon>Bacteria</taxon>
        <taxon>Pseudomonadati</taxon>
        <taxon>Pseudomonadota</taxon>
        <taxon>Gammaproteobacteria</taxon>
        <taxon>Methylococcales</taxon>
        <taxon>Candidatus Methylumidiphilus</taxon>
    </lineage>
</organism>
<evidence type="ECO:0000256" key="5">
    <source>
        <dbReference type="ARBA" id="ARBA00022679"/>
    </source>
</evidence>
<dbReference type="NCBIfam" id="TIGR01498">
    <property type="entry name" value="folK"/>
    <property type="match status" value="1"/>
</dbReference>
<dbReference type="InterPro" id="IPR035907">
    <property type="entry name" value="Hppk_sf"/>
</dbReference>
<dbReference type="Proteomes" id="UP000249396">
    <property type="component" value="Unassembled WGS sequence"/>
</dbReference>
<evidence type="ECO:0000256" key="2">
    <source>
        <dbReference type="ARBA" id="ARBA00005810"/>
    </source>
</evidence>
<evidence type="ECO:0000256" key="8">
    <source>
        <dbReference type="ARBA" id="ARBA00022840"/>
    </source>
</evidence>
<evidence type="ECO:0000256" key="12">
    <source>
        <dbReference type="ARBA" id="ARBA00033413"/>
    </source>
</evidence>
<dbReference type="CDD" id="cd00483">
    <property type="entry name" value="HPPK"/>
    <property type="match status" value="1"/>
</dbReference>
<keyword evidence="9" id="KW-0289">Folate biosynthesis</keyword>
<dbReference type="PANTHER" id="PTHR43071">
    <property type="entry name" value="2-AMINO-4-HYDROXY-6-HYDROXYMETHYLDIHYDROPTERIDINE PYROPHOSPHOKINASE"/>
    <property type="match status" value="1"/>
</dbReference>
<comment type="similarity">
    <text evidence="2">Belongs to the HPPK family.</text>
</comment>
<dbReference type="Gene3D" id="3.30.70.560">
    <property type="entry name" value="7,8-Dihydro-6-hydroxymethylpterin-pyrophosphokinase HPPK"/>
    <property type="match status" value="1"/>
</dbReference>
<dbReference type="SUPFAM" id="SSF55083">
    <property type="entry name" value="6-hydroxymethyl-7,8-dihydropterin pyrophosphokinase, HPPK"/>
    <property type="match status" value="1"/>
</dbReference>
<dbReference type="InterPro" id="IPR000550">
    <property type="entry name" value="Hppk"/>
</dbReference>
<evidence type="ECO:0000259" key="13">
    <source>
        <dbReference type="PROSITE" id="PS00794"/>
    </source>
</evidence>
<dbReference type="PROSITE" id="PS00794">
    <property type="entry name" value="HPPK"/>
    <property type="match status" value="1"/>
</dbReference>
<dbReference type="GO" id="GO:0005524">
    <property type="term" value="F:ATP binding"/>
    <property type="evidence" value="ECO:0007669"/>
    <property type="project" value="UniProtKB-KW"/>
</dbReference>
<evidence type="ECO:0000256" key="11">
    <source>
        <dbReference type="ARBA" id="ARBA00029766"/>
    </source>
</evidence>
<accession>A0A2W4RSR0</accession>
<dbReference type="AlphaFoldDB" id="A0A2W4RSR0"/>
<comment type="function">
    <text evidence="10">Catalyzes the transfer of pyrophosphate from adenosine triphosphate (ATP) to 6-hydroxymethyl-7,8-dihydropterin, an enzymatic step in folate biosynthesis pathway.</text>
</comment>
<comment type="caution">
    <text evidence="14">The sequence shown here is derived from an EMBL/GenBank/DDBJ whole genome shotgun (WGS) entry which is preliminary data.</text>
</comment>
<dbReference type="GO" id="GO:0046656">
    <property type="term" value="P:folic acid biosynthetic process"/>
    <property type="evidence" value="ECO:0007669"/>
    <property type="project" value="UniProtKB-KW"/>
</dbReference>
<dbReference type="EMBL" id="QJPH01000154">
    <property type="protein sequence ID" value="PZN84449.1"/>
    <property type="molecule type" value="Genomic_DNA"/>
</dbReference>
<evidence type="ECO:0000313" key="15">
    <source>
        <dbReference type="Proteomes" id="UP000249396"/>
    </source>
</evidence>
<reference evidence="14 15" key="1">
    <citation type="journal article" date="2018" name="Aquat. Microb. Ecol.">
        <title>Gammaproteobacterial methanotrophs dominate.</title>
        <authorList>
            <person name="Rissanen A.J."/>
            <person name="Saarenheimo J."/>
            <person name="Tiirola M."/>
            <person name="Peura S."/>
            <person name="Aalto S.L."/>
            <person name="Karvinen A."/>
            <person name="Nykanen H."/>
        </authorList>
    </citation>
    <scope>NUCLEOTIDE SEQUENCE [LARGE SCALE GENOMIC DNA]</scope>
    <source>
        <strain evidence="14">AMbin10</strain>
    </source>
</reference>
<feature type="domain" description="7,8-dihydro-6-hydroxymethylpterin-pyrophosphokinase" evidence="13">
    <location>
        <begin position="96"/>
        <end position="107"/>
    </location>
</feature>
<evidence type="ECO:0000256" key="1">
    <source>
        <dbReference type="ARBA" id="ARBA00005051"/>
    </source>
</evidence>
<dbReference type="PANTHER" id="PTHR43071:SF1">
    <property type="entry name" value="2-AMINO-4-HYDROXY-6-HYDROXYMETHYLDIHYDROPTERIDINE PYROPHOSPHOKINASE"/>
    <property type="match status" value="1"/>
</dbReference>
<comment type="pathway">
    <text evidence="1">Cofactor biosynthesis; tetrahydrofolate biosynthesis; 2-amino-4-hydroxy-6-hydroxymethyl-7,8-dihydropteridine diphosphate from 7,8-dihydroneopterin triphosphate: step 4/4.</text>
</comment>
<keyword evidence="5" id="KW-0808">Transferase</keyword>
<evidence type="ECO:0000256" key="4">
    <source>
        <dbReference type="ARBA" id="ARBA00016218"/>
    </source>
</evidence>
<dbReference type="EC" id="2.7.6.3" evidence="3"/>
<evidence type="ECO:0000256" key="7">
    <source>
        <dbReference type="ARBA" id="ARBA00022777"/>
    </source>
</evidence>
<protein>
    <recommendedName>
        <fullName evidence="4">2-amino-4-hydroxy-6-hydroxymethyldihydropteridine pyrophosphokinase</fullName>
        <ecNumber evidence="3">2.7.6.3</ecNumber>
    </recommendedName>
    <alternativeName>
        <fullName evidence="11">6-hydroxymethyl-7,8-dihydropterin pyrophosphokinase</fullName>
    </alternativeName>
    <alternativeName>
        <fullName evidence="12">7,8-dihydro-6-hydroxymethylpterin-pyrophosphokinase</fullName>
    </alternativeName>
</protein>
<sequence>MTHEPLKPVIAYLGLGGNLDNPLDLLASARKAIAAVPGIREIAFSSFYASKPMGPTDQPDYINAVMAVETTLPPHGLLRALLMIELSHGRVRTGQRWGPRILDLDILLYGNGNIADESLTIPHTGIADREFVLYPLAEIAQPNLEIPGMGLLCDLVAACPLRGLEVIRHD</sequence>
<dbReference type="Pfam" id="PF01288">
    <property type="entry name" value="HPPK"/>
    <property type="match status" value="1"/>
</dbReference>
<evidence type="ECO:0000256" key="3">
    <source>
        <dbReference type="ARBA" id="ARBA00013253"/>
    </source>
</evidence>
<evidence type="ECO:0000313" key="14">
    <source>
        <dbReference type="EMBL" id="PZN84449.1"/>
    </source>
</evidence>
<keyword evidence="7 14" id="KW-0418">Kinase</keyword>
<keyword evidence="6" id="KW-0547">Nucleotide-binding</keyword>
<evidence type="ECO:0000256" key="6">
    <source>
        <dbReference type="ARBA" id="ARBA00022741"/>
    </source>
</evidence>
<dbReference type="GO" id="GO:0003848">
    <property type="term" value="F:2-amino-4-hydroxy-6-hydroxymethyldihydropteridine diphosphokinase activity"/>
    <property type="evidence" value="ECO:0007669"/>
    <property type="project" value="UniProtKB-EC"/>
</dbReference>
<evidence type="ECO:0000256" key="10">
    <source>
        <dbReference type="ARBA" id="ARBA00029409"/>
    </source>
</evidence>
<evidence type="ECO:0000256" key="9">
    <source>
        <dbReference type="ARBA" id="ARBA00022909"/>
    </source>
</evidence>
<proteinExistence type="inferred from homology"/>